<dbReference type="EMBL" id="VUOC01000004">
    <property type="protein sequence ID" value="KAA2239652.1"/>
    <property type="molecule type" value="Genomic_DNA"/>
</dbReference>
<reference evidence="2 3" key="1">
    <citation type="submission" date="2019-09" db="EMBL/GenBank/DDBJ databases">
        <title>Chitinophaga ginsengihumi sp. nov., isolated from soil of ginseng rhizosphere.</title>
        <authorList>
            <person name="Lee J."/>
        </authorList>
    </citation>
    <scope>NUCLEOTIDE SEQUENCE [LARGE SCALE GENOMIC DNA]</scope>
    <source>
        <strain evidence="2 3">BN140078</strain>
    </source>
</reference>
<proteinExistence type="predicted"/>
<dbReference type="Proteomes" id="UP000324611">
    <property type="component" value="Unassembled WGS sequence"/>
</dbReference>
<keyword evidence="1" id="KW-0732">Signal</keyword>
<name>A0A5B2VMX5_9BACT</name>
<evidence type="ECO:0000313" key="3">
    <source>
        <dbReference type="Proteomes" id="UP000324611"/>
    </source>
</evidence>
<dbReference type="AlphaFoldDB" id="A0A5B2VMX5"/>
<feature type="signal peptide" evidence="1">
    <location>
        <begin position="1"/>
        <end position="19"/>
    </location>
</feature>
<dbReference type="RefSeq" id="WP_149840831.1">
    <property type="nucleotide sequence ID" value="NZ_VUOC01000004.1"/>
</dbReference>
<sequence length="363" mass="40112">MSVKSNLLLLLLLPVWAFAHQGDSEFKRTVTKEFTVNNKANFTVSNKYGKIIVHTWPKNRIKATVIITGFGKNNSEAQEIANGVDIQSNADAGNVTMQTNYSASGGSKWFPWGSNRKDSKDYVNIDYELYVPSSLELLTLENNFGDVITDALPFAAKMRLNYCFYAIREAAKTLELDMNYCSKGKIDKAGNLIIKANYSDIRCDEATSMDVKSNYSDYTLGSLGSLVAKSNYSDYKIRQLGSIETNSNYSDFNVTNLSESTDLRLVYGDFKAKEVAVGYKGGKVDLTYSDLKLPISPKTALRIMVNLNNGDLEIDGLPVKNVMSIKKNTSLSYTATTASGNDQSPQLTINGKQSDVDLEAHDN</sequence>
<feature type="chain" id="PRO_5022796094" description="Adhesin" evidence="1">
    <location>
        <begin position="20"/>
        <end position="363"/>
    </location>
</feature>
<keyword evidence="3" id="KW-1185">Reference proteome</keyword>
<comment type="caution">
    <text evidence="2">The sequence shown here is derived from an EMBL/GenBank/DDBJ whole genome shotgun (WGS) entry which is preliminary data.</text>
</comment>
<protein>
    <recommendedName>
        <fullName evidence="4">Adhesin</fullName>
    </recommendedName>
</protein>
<organism evidence="2 3">
    <name type="scientific">Chitinophaga agrisoli</name>
    <dbReference type="NCBI Taxonomy" id="2607653"/>
    <lineage>
        <taxon>Bacteria</taxon>
        <taxon>Pseudomonadati</taxon>
        <taxon>Bacteroidota</taxon>
        <taxon>Chitinophagia</taxon>
        <taxon>Chitinophagales</taxon>
        <taxon>Chitinophagaceae</taxon>
        <taxon>Chitinophaga</taxon>
    </lineage>
</organism>
<evidence type="ECO:0000313" key="2">
    <source>
        <dbReference type="EMBL" id="KAA2239652.1"/>
    </source>
</evidence>
<evidence type="ECO:0008006" key="4">
    <source>
        <dbReference type="Google" id="ProtNLM"/>
    </source>
</evidence>
<accession>A0A5B2VMX5</accession>
<reference evidence="2 3" key="2">
    <citation type="submission" date="2019-09" db="EMBL/GenBank/DDBJ databases">
        <authorList>
            <person name="Jin C."/>
        </authorList>
    </citation>
    <scope>NUCLEOTIDE SEQUENCE [LARGE SCALE GENOMIC DNA]</scope>
    <source>
        <strain evidence="2 3">BN140078</strain>
    </source>
</reference>
<evidence type="ECO:0000256" key="1">
    <source>
        <dbReference type="SAM" id="SignalP"/>
    </source>
</evidence>
<gene>
    <name evidence="2" type="ORF">F0L74_26025</name>
</gene>